<evidence type="ECO:0008006" key="3">
    <source>
        <dbReference type="Google" id="ProtNLM"/>
    </source>
</evidence>
<organism evidence="1 2">
    <name type="scientific">Lentibacillus halodurans</name>
    <dbReference type="NCBI Taxonomy" id="237679"/>
    <lineage>
        <taxon>Bacteria</taxon>
        <taxon>Bacillati</taxon>
        <taxon>Bacillota</taxon>
        <taxon>Bacilli</taxon>
        <taxon>Bacillales</taxon>
        <taxon>Bacillaceae</taxon>
        <taxon>Lentibacillus</taxon>
    </lineage>
</organism>
<protein>
    <recommendedName>
        <fullName evidence="3">TRAP transporter solute receptor, TAXI family</fullName>
    </recommendedName>
</protein>
<sequence length="328" mass="35511">MRLLVVSLFLSVLVAFGIVGCSNSETSGSTSSNFSIGAGTTGGGFHTGATALSNVINDKVSESQASVQVTGASVDNVGLLQEGEIKIGFSSTETAYEAYKGEHQFDGKSHDKLRTVFPGWPGVYMFVTFQESGIENIEDLQGKSYSSGPSGSSNQVFADRVFETFNIEPNTSNLPTDDAANALKDGTIEGFSIAWPASAVTRLETSHKLNIVTLNEEQKKKFSEVYPQYLWLSIPPDTYESIPKGVENFGLYNLLLASKDVSNETIYEIVKAAYENKDMIEEVMPQMAKGMSMENLGSTTIPYHPGAVEYFEEQGVEIPNELLPPGSE</sequence>
<accession>A0A1I0ZF21</accession>
<dbReference type="Pfam" id="PF16868">
    <property type="entry name" value="NMT1_3"/>
    <property type="match status" value="1"/>
</dbReference>
<dbReference type="EMBL" id="FOJW01000011">
    <property type="protein sequence ID" value="SFB23997.1"/>
    <property type="molecule type" value="Genomic_DNA"/>
</dbReference>
<keyword evidence="2" id="KW-1185">Reference proteome</keyword>
<dbReference type="PANTHER" id="PTHR42941">
    <property type="entry name" value="SLL1037 PROTEIN"/>
    <property type="match status" value="1"/>
</dbReference>
<evidence type="ECO:0000313" key="1">
    <source>
        <dbReference type="EMBL" id="SFB23997.1"/>
    </source>
</evidence>
<gene>
    <name evidence="1" type="ORF">SAMN04488072_1116</name>
</gene>
<name>A0A1I0ZF21_9BACI</name>
<dbReference type="SUPFAM" id="SSF53850">
    <property type="entry name" value="Periplasmic binding protein-like II"/>
    <property type="match status" value="1"/>
</dbReference>
<dbReference type="STRING" id="237679.SAMN04488072_1116"/>
<evidence type="ECO:0000313" key="2">
    <source>
        <dbReference type="Proteomes" id="UP000198642"/>
    </source>
</evidence>
<dbReference type="AlphaFoldDB" id="A0A1I0ZF21"/>
<dbReference type="InterPro" id="IPR011852">
    <property type="entry name" value="TRAP_TAXI"/>
</dbReference>
<dbReference type="NCBIfam" id="TIGR02122">
    <property type="entry name" value="TRAP_TAXI"/>
    <property type="match status" value="1"/>
</dbReference>
<dbReference type="Proteomes" id="UP000198642">
    <property type="component" value="Unassembled WGS sequence"/>
</dbReference>
<dbReference type="PANTHER" id="PTHR42941:SF1">
    <property type="entry name" value="SLL1037 PROTEIN"/>
    <property type="match status" value="1"/>
</dbReference>
<dbReference type="OrthoDB" id="9776669at2"/>
<proteinExistence type="predicted"/>
<dbReference type="RefSeq" id="WP_090239047.1">
    <property type="nucleotide sequence ID" value="NZ_FOJW01000011.1"/>
</dbReference>
<dbReference type="Gene3D" id="3.40.190.10">
    <property type="entry name" value="Periplasmic binding protein-like II"/>
    <property type="match status" value="2"/>
</dbReference>
<dbReference type="PROSITE" id="PS51257">
    <property type="entry name" value="PROKAR_LIPOPROTEIN"/>
    <property type="match status" value="1"/>
</dbReference>
<reference evidence="1 2" key="1">
    <citation type="submission" date="2016-10" db="EMBL/GenBank/DDBJ databases">
        <authorList>
            <person name="de Groot N.N."/>
        </authorList>
    </citation>
    <scope>NUCLEOTIDE SEQUENCE [LARGE SCALE GENOMIC DNA]</scope>
    <source>
        <strain evidence="1 2">CGMCC 1.3702</strain>
    </source>
</reference>